<name>A0A938Y5V2_9ACTN</name>
<dbReference type="EMBL" id="JAERTX010000005">
    <property type="protein sequence ID" value="MBM9459787.1"/>
    <property type="molecule type" value="Genomic_DNA"/>
</dbReference>
<dbReference type="Pfam" id="PF13193">
    <property type="entry name" value="AMP-binding_C"/>
    <property type="match status" value="1"/>
</dbReference>
<sequence length="481" mass="49435">MAGSTALLSALIQGTQRPVSIDGTTLTGSELLGAASAVASGLHGRTRVAVNATPSIETVVAVAGAVLAGVTVVPVPPDSGAAELQHVLRDSRPDAWLGAAPPAVAAGLPPGSTPLEHLGVDVTARASYRPVAVADDAIAFVLYTSGTTGPPKGVLMPRSAVAAGLDGLAQAWDWTGDDVLAHGLPLFHVHGLILGVLGPLRLGCGLLHTTRPTPERYAAAARAGATMFFGVPTVWSRVADSPADAAALRGARLLVSGSAALPVPVFERIERLTGLRVVERYGMSETLITVATRADGSATAGCVGVPIAGVATRLRDEHGAEVAHDGESVGQLQVRGATTFAGYLNRPDATAQAWTADGWFRTGDVATIDAAGRHRIVGRESVDLIKTGGYRVGAGEIESVLLGHAAVAECAVVGVTDADLGQRIVAYVVPREPVVDEAGLAEELVSLVGAELSAHKRPREVRFVADLPRNEMGKVQKKRLV</sequence>
<dbReference type="AlphaFoldDB" id="A0A938Y5V2"/>
<dbReference type="Proteomes" id="UP000663791">
    <property type="component" value="Unassembled WGS sequence"/>
</dbReference>
<protein>
    <submittedName>
        <fullName evidence="4">Acyl-CoA synthetase</fullName>
    </submittedName>
</protein>
<dbReference type="PROSITE" id="PS00455">
    <property type="entry name" value="AMP_BINDING"/>
    <property type="match status" value="1"/>
</dbReference>
<dbReference type="SUPFAM" id="SSF56801">
    <property type="entry name" value="Acetyl-CoA synthetase-like"/>
    <property type="match status" value="1"/>
</dbReference>
<keyword evidence="5" id="KW-1185">Reference proteome</keyword>
<dbReference type="InterPro" id="IPR000873">
    <property type="entry name" value="AMP-dep_synth/lig_dom"/>
</dbReference>
<dbReference type="NCBIfam" id="NF005858">
    <property type="entry name" value="PRK07787.1"/>
    <property type="match status" value="1"/>
</dbReference>
<organism evidence="4 5">
    <name type="scientific">Nocardioides faecalis</name>
    <dbReference type="NCBI Taxonomy" id="2803858"/>
    <lineage>
        <taxon>Bacteria</taxon>
        <taxon>Bacillati</taxon>
        <taxon>Actinomycetota</taxon>
        <taxon>Actinomycetes</taxon>
        <taxon>Propionibacteriales</taxon>
        <taxon>Nocardioidaceae</taxon>
        <taxon>Nocardioides</taxon>
    </lineage>
</organism>
<dbReference type="Gene3D" id="3.30.300.30">
    <property type="match status" value="1"/>
</dbReference>
<comment type="similarity">
    <text evidence="1">Belongs to the ATP-dependent AMP-binding enzyme family.</text>
</comment>
<dbReference type="GO" id="GO:0006631">
    <property type="term" value="P:fatty acid metabolic process"/>
    <property type="evidence" value="ECO:0007669"/>
    <property type="project" value="TreeGrafter"/>
</dbReference>
<dbReference type="Gene3D" id="3.40.50.12780">
    <property type="entry name" value="N-terminal domain of ligase-like"/>
    <property type="match status" value="1"/>
</dbReference>
<evidence type="ECO:0000256" key="1">
    <source>
        <dbReference type="ARBA" id="ARBA00006432"/>
    </source>
</evidence>
<dbReference type="PANTHER" id="PTHR43201:SF8">
    <property type="entry name" value="ACYL-COA SYNTHETASE FAMILY MEMBER 3"/>
    <property type="match status" value="1"/>
</dbReference>
<dbReference type="Pfam" id="PF00501">
    <property type="entry name" value="AMP-binding"/>
    <property type="match status" value="1"/>
</dbReference>
<reference evidence="4" key="1">
    <citation type="submission" date="2021-01" db="EMBL/GenBank/DDBJ databases">
        <title>Novel species in genus Nocardioides.</title>
        <authorList>
            <person name="Zhang G."/>
        </authorList>
    </citation>
    <scope>NUCLEOTIDE SEQUENCE</scope>
    <source>
        <strain evidence="4">Zg-536</strain>
    </source>
</reference>
<evidence type="ECO:0000259" key="2">
    <source>
        <dbReference type="Pfam" id="PF00501"/>
    </source>
</evidence>
<accession>A0A938Y5V2</accession>
<comment type="caution">
    <text evidence="4">The sequence shown here is derived from an EMBL/GenBank/DDBJ whole genome shotgun (WGS) entry which is preliminary data.</text>
</comment>
<dbReference type="InterPro" id="IPR025110">
    <property type="entry name" value="AMP-bd_C"/>
</dbReference>
<evidence type="ECO:0000259" key="3">
    <source>
        <dbReference type="Pfam" id="PF13193"/>
    </source>
</evidence>
<dbReference type="RefSeq" id="WP_205291084.1">
    <property type="nucleotide sequence ID" value="NZ_CP074406.1"/>
</dbReference>
<evidence type="ECO:0000313" key="4">
    <source>
        <dbReference type="EMBL" id="MBM9459787.1"/>
    </source>
</evidence>
<dbReference type="InterPro" id="IPR020845">
    <property type="entry name" value="AMP-binding_CS"/>
</dbReference>
<dbReference type="PANTHER" id="PTHR43201">
    <property type="entry name" value="ACYL-COA SYNTHETASE"/>
    <property type="match status" value="1"/>
</dbReference>
<feature type="domain" description="AMP-dependent synthetase/ligase" evidence="2">
    <location>
        <begin position="19"/>
        <end position="344"/>
    </location>
</feature>
<proteinExistence type="inferred from homology"/>
<dbReference type="InterPro" id="IPR042099">
    <property type="entry name" value="ANL_N_sf"/>
</dbReference>
<feature type="domain" description="AMP-binding enzyme C-terminal" evidence="3">
    <location>
        <begin position="396"/>
        <end position="474"/>
    </location>
</feature>
<dbReference type="GO" id="GO:0031956">
    <property type="term" value="F:medium-chain fatty acid-CoA ligase activity"/>
    <property type="evidence" value="ECO:0007669"/>
    <property type="project" value="TreeGrafter"/>
</dbReference>
<evidence type="ECO:0000313" key="5">
    <source>
        <dbReference type="Proteomes" id="UP000663791"/>
    </source>
</evidence>
<gene>
    <name evidence="4" type="ORF">JK386_07710</name>
</gene>
<dbReference type="InterPro" id="IPR045851">
    <property type="entry name" value="AMP-bd_C_sf"/>
</dbReference>